<feature type="compositionally biased region" description="Basic residues" evidence="1">
    <location>
        <begin position="94"/>
        <end position="104"/>
    </location>
</feature>
<proteinExistence type="predicted"/>
<dbReference type="EMBL" id="JAUUTY010000007">
    <property type="protein sequence ID" value="KAK1610169.1"/>
    <property type="molecule type" value="Genomic_DNA"/>
</dbReference>
<keyword evidence="3" id="KW-1185">Reference proteome</keyword>
<organism evidence="2 3">
    <name type="scientific">Lolium multiflorum</name>
    <name type="common">Italian ryegrass</name>
    <name type="synonym">Lolium perenne subsp. multiflorum</name>
    <dbReference type="NCBI Taxonomy" id="4521"/>
    <lineage>
        <taxon>Eukaryota</taxon>
        <taxon>Viridiplantae</taxon>
        <taxon>Streptophyta</taxon>
        <taxon>Embryophyta</taxon>
        <taxon>Tracheophyta</taxon>
        <taxon>Spermatophyta</taxon>
        <taxon>Magnoliopsida</taxon>
        <taxon>Liliopsida</taxon>
        <taxon>Poales</taxon>
        <taxon>Poaceae</taxon>
        <taxon>BOP clade</taxon>
        <taxon>Pooideae</taxon>
        <taxon>Poodae</taxon>
        <taxon>Poeae</taxon>
        <taxon>Poeae Chloroplast Group 2 (Poeae type)</taxon>
        <taxon>Loliodinae</taxon>
        <taxon>Loliinae</taxon>
        <taxon>Lolium</taxon>
    </lineage>
</organism>
<feature type="region of interest" description="Disordered" evidence="1">
    <location>
        <begin position="44"/>
        <end position="65"/>
    </location>
</feature>
<accession>A0AAD8QZF7</accession>
<sequence length="104" mass="11646">MSQESKILMADMEKMDPLARAWHEMYRERIGQEVMRRGCVGVSPAPSAFMSTPAPSPFMSPRHRPRSCLPGTVDVLASPATVDPVAATELPRPPMRKSSRLRRR</sequence>
<reference evidence="2" key="1">
    <citation type="submission" date="2023-07" db="EMBL/GenBank/DDBJ databases">
        <title>A chromosome-level genome assembly of Lolium multiflorum.</title>
        <authorList>
            <person name="Chen Y."/>
            <person name="Copetti D."/>
            <person name="Kolliker R."/>
            <person name="Studer B."/>
        </authorList>
    </citation>
    <scope>NUCLEOTIDE SEQUENCE</scope>
    <source>
        <strain evidence="2">02402/16</strain>
        <tissue evidence="2">Leaf</tissue>
    </source>
</reference>
<evidence type="ECO:0000256" key="1">
    <source>
        <dbReference type="SAM" id="MobiDB-lite"/>
    </source>
</evidence>
<dbReference type="Proteomes" id="UP001231189">
    <property type="component" value="Unassembled WGS sequence"/>
</dbReference>
<dbReference type="AlphaFoldDB" id="A0AAD8QZF7"/>
<evidence type="ECO:0000313" key="3">
    <source>
        <dbReference type="Proteomes" id="UP001231189"/>
    </source>
</evidence>
<gene>
    <name evidence="2" type="ORF">QYE76_033842</name>
</gene>
<name>A0AAD8QZF7_LOLMU</name>
<comment type="caution">
    <text evidence="2">The sequence shown here is derived from an EMBL/GenBank/DDBJ whole genome shotgun (WGS) entry which is preliminary data.</text>
</comment>
<protein>
    <submittedName>
        <fullName evidence="2">Uncharacterized protein</fullName>
    </submittedName>
</protein>
<evidence type="ECO:0000313" key="2">
    <source>
        <dbReference type="EMBL" id="KAK1610169.1"/>
    </source>
</evidence>
<feature type="region of interest" description="Disordered" evidence="1">
    <location>
        <begin position="80"/>
        <end position="104"/>
    </location>
</feature>